<dbReference type="PANTHER" id="PTHR43102">
    <property type="entry name" value="SLR1143 PROTEIN"/>
    <property type="match status" value="1"/>
</dbReference>
<gene>
    <name evidence="6" type="ORF">M23134_00446</name>
</gene>
<dbReference type="InterPro" id="IPR003594">
    <property type="entry name" value="HATPase_dom"/>
</dbReference>
<dbReference type="InterPro" id="IPR036097">
    <property type="entry name" value="HisK_dim/P_sf"/>
</dbReference>
<dbReference type="Pfam" id="PF01590">
    <property type="entry name" value="GAF"/>
    <property type="match status" value="1"/>
</dbReference>
<dbReference type="GO" id="GO:0000155">
    <property type="term" value="F:phosphorelay sensor kinase activity"/>
    <property type="evidence" value="ECO:0007669"/>
    <property type="project" value="InterPro"/>
</dbReference>
<dbReference type="PANTHER" id="PTHR43102:SF2">
    <property type="entry name" value="GAF DOMAIN-CONTAINING PROTEIN"/>
    <property type="match status" value="1"/>
</dbReference>
<dbReference type="Gene3D" id="3.30.450.40">
    <property type="match status" value="1"/>
</dbReference>
<dbReference type="SMART" id="SM00065">
    <property type="entry name" value="GAF"/>
    <property type="match status" value="1"/>
</dbReference>
<dbReference type="RefSeq" id="WP_002695978.1">
    <property type="nucleotide sequence ID" value="NZ_AAWS01000010.1"/>
</dbReference>
<dbReference type="InterPro" id="IPR005467">
    <property type="entry name" value="His_kinase_dom"/>
</dbReference>
<dbReference type="SUPFAM" id="SSF47384">
    <property type="entry name" value="Homodimeric domain of signal transducing histidine kinase"/>
    <property type="match status" value="1"/>
</dbReference>
<feature type="domain" description="Histidine kinase" evidence="5">
    <location>
        <begin position="188"/>
        <end position="398"/>
    </location>
</feature>
<evidence type="ECO:0000313" key="6">
    <source>
        <dbReference type="EMBL" id="EAY29562.1"/>
    </source>
</evidence>
<dbReference type="SUPFAM" id="SSF55874">
    <property type="entry name" value="ATPase domain of HSP90 chaperone/DNA topoisomerase II/histidine kinase"/>
    <property type="match status" value="1"/>
</dbReference>
<comment type="caution">
    <text evidence="6">The sequence shown here is derived from an EMBL/GenBank/DDBJ whole genome shotgun (WGS) entry which is preliminary data.</text>
</comment>
<dbReference type="eggNOG" id="COG2205">
    <property type="taxonomic scope" value="Bacteria"/>
</dbReference>
<dbReference type="InterPro" id="IPR029016">
    <property type="entry name" value="GAF-like_dom_sf"/>
</dbReference>
<dbReference type="PRINTS" id="PR00344">
    <property type="entry name" value="BCTRLSENSOR"/>
</dbReference>
<dbReference type="InterPro" id="IPR003018">
    <property type="entry name" value="GAF"/>
</dbReference>
<proteinExistence type="predicted"/>
<dbReference type="InterPro" id="IPR003661">
    <property type="entry name" value="HisK_dim/P_dom"/>
</dbReference>
<evidence type="ECO:0000256" key="3">
    <source>
        <dbReference type="ARBA" id="ARBA00022553"/>
    </source>
</evidence>
<organism evidence="6 7">
    <name type="scientific">Microscilla marina ATCC 23134</name>
    <dbReference type="NCBI Taxonomy" id="313606"/>
    <lineage>
        <taxon>Bacteria</taxon>
        <taxon>Pseudomonadati</taxon>
        <taxon>Bacteroidota</taxon>
        <taxon>Cytophagia</taxon>
        <taxon>Cytophagales</taxon>
        <taxon>Microscillaceae</taxon>
        <taxon>Microscilla</taxon>
    </lineage>
</organism>
<sequence length="398" mass="44692">MEAPTPHKNEKERLENLLSYYILDTFPEEDYDAITTIAAQICGTSISLISLIDDKRQWFKSRYGLAVPETPKEYAFCAHAINTPEAPMIINDSRKDQRFQDNPLVTGDPYVIFYAGIPLNTKEGFPLGTLCVIDEEPKELSEKQLKALQALSRQVIGLLELRKSKRELEDTNQRLAEANENLNKFVHVVAHDLKTPLNNITMIVDMLLIDQKMTEKQARYTNMIGKATGNLRHIIDRLLEYYKSDEIGKAKKVNLVLSELIDNLRSLLSMKAEINIQLHTVIHQLNTNQAVVEQVLLNLVTNAVKYNDKEVVEISITVTEDPAVYVFQVKDNGVGIAPENQEKIFEIFTTVSRQDRFGAQGSGIGLATVQKLVSSQGGVVNLVSEPGQGSTFSFTIKK</sequence>
<dbReference type="Gene3D" id="3.30.565.10">
    <property type="entry name" value="Histidine kinase-like ATPase, C-terminal domain"/>
    <property type="match status" value="1"/>
</dbReference>
<dbReference type="AlphaFoldDB" id="A1ZJ26"/>
<reference evidence="6 7" key="1">
    <citation type="submission" date="2007-01" db="EMBL/GenBank/DDBJ databases">
        <authorList>
            <person name="Haygood M."/>
            <person name="Podell S."/>
            <person name="Anderson C."/>
            <person name="Hopkinson B."/>
            <person name="Roe K."/>
            <person name="Barbeau K."/>
            <person name="Gaasterland T."/>
            <person name="Ferriera S."/>
            <person name="Johnson J."/>
            <person name="Kravitz S."/>
            <person name="Beeson K."/>
            <person name="Sutton G."/>
            <person name="Rogers Y.-H."/>
            <person name="Friedman R."/>
            <person name="Frazier M."/>
            <person name="Venter J.C."/>
        </authorList>
    </citation>
    <scope>NUCLEOTIDE SEQUENCE [LARGE SCALE GENOMIC DNA]</scope>
    <source>
        <strain evidence="6 7">ATCC 23134</strain>
    </source>
</reference>
<evidence type="ECO:0000313" key="7">
    <source>
        <dbReference type="Proteomes" id="UP000004095"/>
    </source>
</evidence>
<dbReference type="OrthoDB" id="9811889at2"/>
<feature type="coiled-coil region" evidence="4">
    <location>
        <begin position="158"/>
        <end position="188"/>
    </location>
</feature>
<name>A1ZJ26_MICM2</name>
<dbReference type="Pfam" id="PF00512">
    <property type="entry name" value="HisKA"/>
    <property type="match status" value="1"/>
</dbReference>
<dbReference type="SMART" id="SM00388">
    <property type="entry name" value="HisKA"/>
    <property type="match status" value="1"/>
</dbReference>
<dbReference type="Pfam" id="PF02518">
    <property type="entry name" value="HATPase_c"/>
    <property type="match status" value="1"/>
</dbReference>
<dbReference type="Proteomes" id="UP000004095">
    <property type="component" value="Unassembled WGS sequence"/>
</dbReference>
<dbReference type="SUPFAM" id="SSF55781">
    <property type="entry name" value="GAF domain-like"/>
    <property type="match status" value="1"/>
</dbReference>
<evidence type="ECO:0000256" key="4">
    <source>
        <dbReference type="SAM" id="Coils"/>
    </source>
</evidence>
<dbReference type="InterPro" id="IPR004358">
    <property type="entry name" value="Sig_transdc_His_kin-like_C"/>
</dbReference>
<keyword evidence="7" id="KW-1185">Reference proteome</keyword>
<accession>A1ZJ26</accession>
<dbReference type="Gene3D" id="1.10.287.130">
    <property type="match status" value="1"/>
</dbReference>
<dbReference type="PROSITE" id="PS50109">
    <property type="entry name" value="HIS_KIN"/>
    <property type="match status" value="1"/>
</dbReference>
<keyword evidence="4" id="KW-0175">Coiled coil</keyword>
<dbReference type="CDD" id="cd00082">
    <property type="entry name" value="HisKA"/>
    <property type="match status" value="1"/>
</dbReference>
<protein>
    <recommendedName>
        <fullName evidence="2">histidine kinase</fullName>
        <ecNumber evidence="2">2.7.13.3</ecNumber>
    </recommendedName>
</protein>
<dbReference type="EMBL" id="AAWS01000010">
    <property type="protein sequence ID" value="EAY29562.1"/>
    <property type="molecule type" value="Genomic_DNA"/>
</dbReference>
<keyword evidence="3" id="KW-0597">Phosphoprotein</keyword>
<dbReference type="InterPro" id="IPR036890">
    <property type="entry name" value="HATPase_C_sf"/>
</dbReference>
<dbReference type="EC" id="2.7.13.3" evidence="2"/>
<evidence type="ECO:0000256" key="1">
    <source>
        <dbReference type="ARBA" id="ARBA00000085"/>
    </source>
</evidence>
<evidence type="ECO:0000259" key="5">
    <source>
        <dbReference type="PROSITE" id="PS50109"/>
    </source>
</evidence>
<dbReference type="SMART" id="SM00387">
    <property type="entry name" value="HATPase_c"/>
    <property type="match status" value="1"/>
</dbReference>
<evidence type="ECO:0000256" key="2">
    <source>
        <dbReference type="ARBA" id="ARBA00012438"/>
    </source>
</evidence>
<comment type="catalytic activity">
    <reaction evidence="1">
        <text>ATP + protein L-histidine = ADP + protein N-phospho-L-histidine.</text>
        <dbReference type="EC" id="2.7.13.3"/>
    </reaction>
</comment>